<feature type="compositionally biased region" description="Low complexity" evidence="1">
    <location>
        <begin position="756"/>
        <end position="768"/>
    </location>
</feature>
<feature type="region of interest" description="Disordered" evidence="1">
    <location>
        <begin position="1068"/>
        <end position="1145"/>
    </location>
</feature>
<feature type="compositionally biased region" description="Polar residues" evidence="1">
    <location>
        <begin position="1085"/>
        <end position="1097"/>
    </location>
</feature>
<dbReference type="Proteomes" id="UP000051952">
    <property type="component" value="Unassembled WGS sequence"/>
</dbReference>
<feature type="region of interest" description="Disordered" evidence="1">
    <location>
        <begin position="527"/>
        <end position="547"/>
    </location>
</feature>
<dbReference type="PANTHER" id="PTHR12460">
    <property type="entry name" value="CYCLIN-DEPENDENT KINASE INHIBITOR-RELATED PROTEIN"/>
    <property type="match status" value="1"/>
</dbReference>
<protein>
    <recommendedName>
        <fullName evidence="2">KNTC1 N-terminal domain-containing protein</fullName>
    </recommendedName>
</protein>
<reference evidence="4" key="1">
    <citation type="submission" date="2015-09" db="EMBL/GenBank/DDBJ databases">
        <authorList>
            <consortium name="Pathogen Informatics"/>
        </authorList>
    </citation>
    <scope>NUCLEOTIDE SEQUENCE [LARGE SCALE GENOMIC DNA]</scope>
    <source>
        <strain evidence="4">Lake Konstanz</strain>
    </source>
</reference>
<organism evidence="3 4">
    <name type="scientific">Bodo saltans</name>
    <name type="common">Flagellated protozoan</name>
    <dbReference type="NCBI Taxonomy" id="75058"/>
    <lineage>
        <taxon>Eukaryota</taxon>
        <taxon>Discoba</taxon>
        <taxon>Euglenozoa</taxon>
        <taxon>Kinetoplastea</taxon>
        <taxon>Metakinetoplastina</taxon>
        <taxon>Eubodonida</taxon>
        <taxon>Bodonidae</taxon>
        <taxon>Bodo</taxon>
    </lineage>
</organism>
<dbReference type="Pfam" id="PF24506">
    <property type="entry name" value="KNTC1_N"/>
    <property type="match status" value="1"/>
</dbReference>
<keyword evidence="4" id="KW-1185">Reference proteome</keyword>
<feature type="compositionally biased region" description="Polar residues" evidence="1">
    <location>
        <begin position="988"/>
        <end position="999"/>
    </location>
</feature>
<feature type="compositionally biased region" description="Low complexity" evidence="1">
    <location>
        <begin position="126"/>
        <end position="146"/>
    </location>
</feature>
<feature type="region of interest" description="Disordered" evidence="1">
    <location>
        <begin position="950"/>
        <end position="1034"/>
    </location>
</feature>
<feature type="domain" description="KNTC1 N-terminal" evidence="2">
    <location>
        <begin position="265"/>
        <end position="376"/>
    </location>
</feature>
<evidence type="ECO:0000313" key="4">
    <source>
        <dbReference type="Proteomes" id="UP000051952"/>
    </source>
</evidence>
<feature type="region of interest" description="Disordered" evidence="1">
    <location>
        <begin position="652"/>
        <end position="682"/>
    </location>
</feature>
<dbReference type="SUPFAM" id="SSF50998">
    <property type="entry name" value="Quinoprotein alcohol dehydrogenase-like"/>
    <property type="match status" value="1"/>
</dbReference>
<feature type="region of interest" description="Disordered" evidence="1">
    <location>
        <begin position="1480"/>
        <end position="1555"/>
    </location>
</feature>
<evidence type="ECO:0000313" key="3">
    <source>
        <dbReference type="EMBL" id="CUG88124.1"/>
    </source>
</evidence>
<name>A0A0S4JGL2_BODSA</name>
<accession>A0A0S4JGL2</accession>
<sequence length="1555" mass="163352">MRSEPLHVMDALPCDIKSMIFIGTDRLGVLTLLFCHNVYDLRTFRLLQTMIQSTTGENSGTVLDSSSATIMRSGGDAGGCLQYHPVALRNICCLRSPVQYAPAALVLASGNGSATSQLTLRSATKKSAAAATKQQQQQSGDATQQKPSTISPGISPRHAALPRHPQRVIGLAYQRHTQTLYSIDGDHLFLWNVANGECNAWSNVGKAMQMTSCTWAGSEAVRLVTGTQVGAILTWSPSGTSVLSVDAVGGSAPSSSSTDVSCCATSGSHVLVAIGNKAHLITYDTSMVLADGNRRTTTRTLTLDSPASIMSVCFLRETALVAIGTVDAVLHLCNLDSMKILETQRLKDREGRDEVSSVESIILLQRRKQNVALLLLEDGAVNVYHLGKRAVVFHARLFRKHEARFHAACVSSHEERLYVGDSLGRMFVYDIGSITSSTDFKITAASLANPCIKYLYHTQATLDGLTSMISVDVGQIASTAAYGSSAMMRDNSYQQHNSMYPSSAAATAPATPMNTLTSGMSYYQHPAHNNHHHHHHNSGTSMTLGVNHLNANNNLNSSTSTPSLAYSLLPPVSVTVDAIVVGCGDGHIRCFAASHTEAIHVGTLGDPIYGRWDWTDASTFAAEMLPKMEKDTFDDASEAFLDDILREATKKQTADTAAEVSAAAASPPSSPHRNGGGNNMSNALVVVDGENAKQQPLVTTTTSPSGESDAATSHPTASTYHQHRTPQRGRASVTKLPAVPAAAAILSKSVSPRKTVVVGGQQQQQQQGPPLTPPSQETSPLVVVTAPIIVTTHHAQPQPQHSGQQLHVRKRFIKPADIDLGNGRFITDHATEKKLLLLHYDNNHFAQQIMNSNNSYSTRSCDQSALMALPPSSYSAGGGRPPGGGAAGPKILLGTSGSSISGGGATCVGGPVDHNHNNSSISPSSPFQLSNAAEHNFFITSLAVSMEHESGATPALHSEGVGGLRGVVVPTTSRPQQQQQQQHRRSIDSSVDGQSTQEGLSPLTPGIGLLNPRQPNTKQQKGHHHGANSVQSSRSLVAERTLVPTHTVHLFDTNSVSEAALVVAGGTTTTTKQSSTAATDPQIEGVNSSASLGTTVDDSAPLPLPSFAGDHPLPPRTVGSTATGSGGGQQRRASNARRRSNAESTLSLMYRVNSTITIDMPSTPLPPPMPPTSEGGHTDEETARHHTRALLQQMAYRLDRVRPRGSMEGRFGRRVDRLYETAEEKKNRQTRRKEYLQRKQQGGVAVMGGVVSSDDEDVKVGSGGEDNEPSAGALGIVATLDGQVSLPLVLPAIEGAISSPLSAQPAGGSGHQEGFYDDMEDEDEEDDDDILASIRSPQTAKNILAVEEKLRLYKKARETGPAMAVIAQGGGGAQGTGGASSPQSSRGGGGKKQPTPNVGGFARGDPAWLTRVSSQLVMQDVSFTIPSTQVQSMGANGMLSPQRGGGGGRGGVNGMLNAVTSFSMQSNAAGGGGGKTALANTGSGAGGVSSTTTGPTSSSSDRTGSLHRGISLFGFHQPPAPPNSAPGTSRRRSTVLGGTLPAYAVTGPTPPKTAR</sequence>
<evidence type="ECO:0000259" key="2">
    <source>
        <dbReference type="Pfam" id="PF24506"/>
    </source>
</evidence>
<dbReference type="Gene3D" id="2.130.10.10">
    <property type="entry name" value="YVTN repeat-like/Quinoprotein amine dehydrogenase"/>
    <property type="match status" value="1"/>
</dbReference>
<gene>
    <name evidence="3" type="ORF">BSAL_13815</name>
</gene>
<feature type="compositionally biased region" description="Basic residues" evidence="1">
    <location>
        <begin position="528"/>
        <end position="537"/>
    </location>
</feature>
<evidence type="ECO:0000256" key="1">
    <source>
        <dbReference type="SAM" id="MobiDB-lite"/>
    </source>
</evidence>
<feature type="region of interest" description="Disordered" evidence="1">
    <location>
        <begin position="1299"/>
        <end position="1327"/>
    </location>
</feature>
<feature type="compositionally biased region" description="Acidic residues" evidence="1">
    <location>
        <begin position="1315"/>
        <end position="1327"/>
    </location>
</feature>
<dbReference type="GO" id="GO:0031124">
    <property type="term" value="P:mRNA 3'-end processing"/>
    <property type="evidence" value="ECO:0007669"/>
    <property type="project" value="TreeGrafter"/>
</dbReference>
<dbReference type="InterPro" id="IPR055402">
    <property type="entry name" value="KNTC1_N"/>
</dbReference>
<dbReference type="InterPro" id="IPR011047">
    <property type="entry name" value="Quinoprotein_ADH-like_sf"/>
</dbReference>
<proteinExistence type="predicted"/>
<dbReference type="EMBL" id="CYKH01001617">
    <property type="protein sequence ID" value="CUG88124.1"/>
    <property type="molecule type" value="Genomic_DNA"/>
</dbReference>
<feature type="compositionally biased region" description="Low complexity" evidence="1">
    <location>
        <begin position="1068"/>
        <end position="1079"/>
    </location>
</feature>
<dbReference type="GO" id="GO:0000993">
    <property type="term" value="F:RNA polymerase II complex binding"/>
    <property type="evidence" value="ECO:0007669"/>
    <property type="project" value="TreeGrafter"/>
</dbReference>
<feature type="compositionally biased region" description="Gly residues" evidence="1">
    <location>
        <begin position="1368"/>
        <end position="1378"/>
    </location>
</feature>
<feature type="compositionally biased region" description="Low complexity" evidence="1">
    <location>
        <begin position="1480"/>
        <end position="1503"/>
    </location>
</feature>
<feature type="compositionally biased region" description="Basic and acidic residues" evidence="1">
    <location>
        <begin position="1222"/>
        <end position="1237"/>
    </location>
</feature>
<dbReference type="InterPro" id="IPR015943">
    <property type="entry name" value="WD40/YVTN_repeat-like_dom_sf"/>
</dbReference>
<feature type="region of interest" description="Disordered" evidence="1">
    <location>
        <begin position="1158"/>
        <end position="1179"/>
    </location>
</feature>
<feature type="region of interest" description="Disordered" evidence="1">
    <location>
        <begin position="751"/>
        <end position="778"/>
    </location>
</feature>
<feature type="region of interest" description="Disordered" evidence="1">
    <location>
        <begin position="1222"/>
        <end position="1241"/>
    </location>
</feature>
<feature type="region of interest" description="Disordered" evidence="1">
    <location>
        <begin position="126"/>
        <end position="160"/>
    </location>
</feature>
<feature type="compositionally biased region" description="Polar residues" evidence="1">
    <location>
        <begin position="697"/>
        <end position="720"/>
    </location>
</feature>
<feature type="region of interest" description="Disordered" evidence="1">
    <location>
        <begin position="697"/>
        <end position="733"/>
    </location>
</feature>
<dbReference type="PANTHER" id="PTHR12460:SF0">
    <property type="entry name" value="CID DOMAIN-CONTAINING PROTEIN-RELATED"/>
    <property type="match status" value="1"/>
</dbReference>
<dbReference type="VEuPathDB" id="TriTrypDB:BSAL_13815"/>
<feature type="region of interest" description="Disordered" evidence="1">
    <location>
        <begin position="1366"/>
        <end position="1400"/>
    </location>
</feature>